<dbReference type="EMBL" id="JH971390">
    <property type="protein sequence ID" value="EKM79574.1"/>
    <property type="molecule type" value="Genomic_DNA"/>
</dbReference>
<reference evidence="3" key="1">
    <citation type="journal article" date="2012" name="Proc. Natl. Acad. Sci. U.S.A.">
        <title>Genome sequence of the button mushroom Agaricus bisporus reveals mechanisms governing adaptation to a humic-rich ecological niche.</title>
        <authorList>
            <person name="Morin E."/>
            <person name="Kohler A."/>
            <person name="Baker A.R."/>
            <person name="Foulongne-Oriol M."/>
            <person name="Lombard V."/>
            <person name="Nagy L.G."/>
            <person name="Ohm R.A."/>
            <person name="Patyshakuliyeva A."/>
            <person name="Brun A."/>
            <person name="Aerts A.L."/>
            <person name="Bailey A.M."/>
            <person name="Billette C."/>
            <person name="Coutinho P.M."/>
            <person name="Deakin G."/>
            <person name="Doddapaneni H."/>
            <person name="Floudas D."/>
            <person name="Grimwood J."/>
            <person name="Hilden K."/>
            <person name="Kuees U."/>
            <person name="LaButti K.M."/>
            <person name="Lapidus A."/>
            <person name="Lindquist E.A."/>
            <person name="Lucas S.M."/>
            <person name="Murat C."/>
            <person name="Riley R.W."/>
            <person name="Salamov A.A."/>
            <person name="Schmutz J."/>
            <person name="Subramanian V."/>
            <person name="Woesten H.A.B."/>
            <person name="Xu J."/>
            <person name="Eastwood D.C."/>
            <person name="Foster G.D."/>
            <person name="Sonnenberg A.S."/>
            <person name="Cullen D."/>
            <person name="de Vries R.P."/>
            <person name="Lundell T."/>
            <person name="Hibbett D.S."/>
            <person name="Henrissat B."/>
            <person name="Burton K.S."/>
            <person name="Kerrigan R.W."/>
            <person name="Challen M.P."/>
            <person name="Grigoriev I.V."/>
            <person name="Martin F."/>
        </authorList>
    </citation>
    <scope>NUCLEOTIDE SEQUENCE [LARGE SCALE GENOMIC DNA]</scope>
    <source>
        <strain evidence="3">JB137-S8 / ATCC MYA-4627 / FGSC 10392</strain>
    </source>
</reference>
<dbReference type="Gene3D" id="3.80.10.10">
    <property type="entry name" value="Ribonuclease Inhibitor"/>
    <property type="match status" value="1"/>
</dbReference>
<gene>
    <name evidence="2" type="ORF">AGABI1DRAFT_128721</name>
</gene>
<dbReference type="KEGG" id="abp:AGABI1DRAFT128721"/>
<dbReference type="HOGENOM" id="CLU_028894_0_0_1"/>
<keyword evidence="3" id="KW-1185">Reference proteome</keyword>
<accession>K5VYN3</accession>
<dbReference type="RefSeq" id="XP_007330199.1">
    <property type="nucleotide sequence ID" value="XM_007330137.1"/>
</dbReference>
<dbReference type="OMA" id="AFACHIL"/>
<name>K5VYN3_AGABU</name>
<evidence type="ECO:0000313" key="3">
    <source>
        <dbReference type="Proteomes" id="UP000008493"/>
    </source>
</evidence>
<dbReference type="SUPFAM" id="SSF52047">
    <property type="entry name" value="RNI-like"/>
    <property type="match status" value="1"/>
</dbReference>
<organism evidence="2 3">
    <name type="scientific">Agaricus bisporus var. burnettii (strain JB137-S8 / ATCC MYA-4627 / FGSC 10392)</name>
    <name type="common">White button mushroom</name>
    <dbReference type="NCBI Taxonomy" id="597362"/>
    <lineage>
        <taxon>Eukaryota</taxon>
        <taxon>Fungi</taxon>
        <taxon>Dikarya</taxon>
        <taxon>Basidiomycota</taxon>
        <taxon>Agaricomycotina</taxon>
        <taxon>Agaricomycetes</taxon>
        <taxon>Agaricomycetidae</taxon>
        <taxon>Agaricales</taxon>
        <taxon>Agaricineae</taxon>
        <taxon>Agaricaceae</taxon>
        <taxon>Agaricus</taxon>
    </lineage>
</organism>
<dbReference type="InterPro" id="IPR032675">
    <property type="entry name" value="LRR_dom_sf"/>
</dbReference>
<dbReference type="PROSITE" id="PS50181">
    <property type="entry name" value="FBOX"/>
    <property type="match status" value="1"/>
</dbReference>
<dbReference type="eggNOG" id="ENOG502TKMY">
    <property type="taxonomic scope" value="Eukaryota"/>
</dbReference>
<evidence type="ECO:0000259" key="1">
    <source>
        <dbReference type="PROSITE" id="PS50181"/>
    </source>
</evidence>
<dbReference type="InterPro" id="IPR001810">
    <property type="entry name" value="F-box_dom"/>
</dbReference>
<protein>
    <recommendedName>
        <fullName evidence="1">F-box domain-containing protein</fullName>
    </recommendedName>
</protein>
<dbReference type="InParanoid" id="K5VYN3"/>
<proteinExistence type="predicted"/>
<sequence length="513" mass="58506">MPPLQVSFERTPLITNQELDDIFQGRAAHHTTLRAHDFPPELLIEIVSYLPRRELWRMIGINRMLFELGMNELYEEVRLMDCGRAGYKTFEQIGHQNIASRVQRLNIRPTFLPRMGRDGKAVYDKSLTTSELKSRKAQSSAFLTLALTSLRKCSHIRELTVVVQDQLYLTSAFAKFFHKLIKLVGAELGALTVDMTLPNFLSIHRAFDSKLLPKLSSLTIKITNTRFTTSTRQARRIRRALLNIITSLGSTLQSLAFEVIDCNLSKLFQKLQKLPPLRSLELRTEIGFSTLIPTIHFVSFLQRNASNLERLVIRRPTVDIPNSWNLNVMVSRLYDLLCIQRLPQLKELVLEMDYPVILTSLTSHLHTFVPHLRNLTLTGPSSVLDDPKLTSLLESLANCDKGLECLKISLSCFCPQHLDLIASFLPNLRKLDLTYEVLQASAELTGLGLTICEDDVYCAFRNREYGRWGLEELRLLEVLKCPQGHPDPRLLDAIADSLLSIKRITRARTCDCK</sequence>
<evidence type="ECO:0000313" key="2">
    <source>
        <dbReference type="EMBL" id="EKM79574.1"/>
    </source>
</evidence>
<dbReference type="AlphaFoldDB" id="K5VYN3"/>
<dbReference type="OrthoDB" id="3049838at2759"/>
<feature type="domain" description="F-box" evidence="1">
    <location>
        <begin position="32"/>
        <end position="77"/>
    </location>
</feature>
<dbReference type="Proteomes" id="UP000008493">
    <property type="component" value="Unassembled WGS sequence"/>
</dbReference>
<dbReference type="GeneID" id="18826876"/>